<dbReference type="InParanoid" id="I2GV21"/>
<reference evidence="9 10" key="1">
    <citation type="journal article" date="2011" name="Proc. Natl. Acad. Sci. U.S.A.">
        <title>Evolutionary erosion of yeast sex chromosomes by mating-type switching accidents.</title>
        <authorList>
            <person name="Gordon J.L."/>
            <person name="Armisen D."/>
            <person name="Proux-Wera E."/>
            <person name="Oheigeartaigh S.S."/>
            <person name="Byrne K.P."/>
            <person name="Wolfe K.H."/>
        </authorList>
    </citation>
    <scope>NUCLEOTIDE SEQUENCE [LARGE SCALE GENOMIC DNA]</scope>
    <source>
        <strain evidence="10">ATCC 34711 / CBS 6284 / DSM 70876 / NBRC 10599 / NRRL Y-10934 / UCD 77-7</strain>
    </source>
</reference>
<feature type="transmembrane region" description="Helical" evidence="7">
    <location>
        <begin position="103"/>
        <end position="125"/>
    </location>
</feature>
<evidence type="ECO:0000313" key="10">
    <source>
        <dbReference type="Proteomes" id="UP000002866"/>
    </source>
</evidence>
<feature type="domain" description="Sodium/calcium exchanger membrane region" evidence="8">
    <location>
        <begin position="40"/>
        <end position="213"/>
    </location>
</feature>
<dbReference type="RefSeq" id="XP_004177492.1">
    <property type="nucleotide sequence ID" value="XM_004177444.1"/>
</dbReference>
<dbReference type="GO" id="GO:0008324">
    <property type="term" value="F:monoatomic cation transmembrane transporter activity"/>
    <property type="evidence" value="ECO:0007669"/>
    <property type="project" value="TreeGrafter"/>
</dbReference>
<feature type="transmembrane region" description="Helical" evidence="7">
    <location>
        <begin position="583"/>
        <end position="601"/>
    </location>
</feature>
<accession>I2GV21</accession>
<dbReference type="OMA" id="AANYFCS"/>
<keyword evidence="3" id="KW-0813">Transport</keyword>
<comment type="subcellular location">
    <subcellularLocation>
        <location evidence="1">Membrane</location>
        <topology evidence="1">Multi-pass membrane protein</topology>
    </subcellularLocation>
</comment>
<evidence type="ECO:0000259" key="8">
    <source>
        <dbReference type="Pfam" id="PF01699"/>
    </source>
</evidence>
<gene>
    <name evidence="9" type="primary">TBLA0A01730</name>
    <name evidence="9" type="ORF">TBLA_0A01730</name>
</gene>
<keyword evidence="6 7" id="KW-0472">Membrane</keyword>
<dbReference type="AlphaFoldDB" id="I2GV21"/>
<dbReference type="InterPro" id="IPR051359">
    <property type="entry name" value="CaCA_antiporter"/>
</dbReference>
<evidence type="ECO:0000256" key="5">
    <source>
        <dbReference type="ARBA" id="ARBA00022989"/>
    </source>
</evidence>
<feature type="transmembrane region" description="Helical" evidence="7">
    <location>
        <begin position="6"/>
        <end position="25"/>
    </location>
</feature>
<dbReference type="GO" id="GO:0005783">
    <property type="term" value="C:endoplasmic reticulum"/>
    <property type="evidence" value="ECO:0007669"/>
    <property type="project" value="EnsemblFungi"/>
</dbReference>
<evidence type="ECO:0000256" key="2">
    <source>
        <dbReference type="ARBA" id="ARBA00008170"/>
    </source>
</evidence>
<feature type="transmembrane region" description="Helical" evidence="7">
    <location>
        <begin position="192"/>
        <end position="213"/>
    </location>
</feature>
<dbReference type="PANTHER" id="PTHR12266">
    <property type="entry name" value="NA+/CA2+ K+ INDEPENDENT EXCHANGER"/>
    <property type="match status" value="1"/>
</dbReference>
<dbReference type="GeneID" id="14492831"/>
<feature type="transmembrane region" description="Helical" evidence="7">
    <location>
        <begin position="552"/>
        <end position="576"/>
    </location>
</feature>
<feature type="transmembrane region" description="Helical" evidence="7">
    <location>
        <begin position="493"/>
        <end position="512"/>
    </location>
</feature>
<dbReference type="Gene3D" id="1.20.1420.30">
    <property type="entry name" value="NCX, central ion-binding region"/>
    <property type="match status" value="2"/>
</dbReference>
<dbReference type="FunCoup" id="I2GV21">
    <property type="interactions" value="226"/>
</dbReference>
<dbReference type="Proteomes" id="UP000002866">
    <property type="component" value="Chromosome 1"/>
</dbReference>
<keyword evidence="5 7" id="KW-1133">Transmembrane helix</keyword>
<dbReference type="eggNOG" id="KOG2399">
    <property type="taxonomic scope" value="Eukaryota"/>
</dbReference>
<proteinExistence type="inferred from homology"/>
<dbReference type="InterPro" id="IPR044880">
    <property type="entry name" value="NCX_ion-bd_dom_sf"/>
</dbReference>
<dbReference type="GO" id="GO:0097720">
    <property type="term" value="P:calcineurin-mediated signaling"/>
    <property type="evidence" value="ECO:0007669"/>
    <property type="project" value="EnsemblFungi"/>
</dbReference>
<dbReference type="PANTHER" id="PTHR12266:SF0">
    <property type="entry name" value="MITOCHONDRIAL SODIUM_CALCIUM EXCHANGER PROTEIN"/>
    <property type="match status" value="1"/>
</dbReference>
<feature type="transmembrane region" description="Helical" evidence="7">
    <location>
        <begin position="656"/>
        <end position="677"/>
    </location>
</feature>
<evidence type="ECO:0000313" key="9">
    <source>
        <dbReference type="EMBL" id="CCH57973.1"/>
    </source>
</evidence>
<dbReference type="Pfam" id="PF01699">
    <property type="entry name" value="Na_Ca_ex"/>
    <property type="match status" value="2"/>
</dbReference>
<keyword evidence="4 7" id="KW-0812">Transmembrane</keyword>
<feature type="domain" description="Sodium/calcium exchanger membrane region" evidence="8">
    <location>
        <begin position="582"/>
        <end position="746"/>
    </location>
</feature>
<feature type="transmembrane region" description="Helical" evidence="7">
    <location>
        <begin position="168"/>
        <end position="186"/>
    </location>
</feature>
<dbReference type="InterPro" id="IPR004837">
    <property type="entry name" value="NaCa_Exmemb"/>
</dbReference>
<evidence type="ECO:0000256" key="3">
    <source>
        <dbReference type="ARBA" id="ARBA00022448"/>
    </source>
</evidence>
<organism evidence="9 10">
    <name type="scientific">Henningerozyma blattae (strain ATCC 34711 / CBS 6284 / DSM 70876 / NBRC 10599 / NRRL Y-10934 / UCD 77-7)</name>
    <name type="common">Yeast</name>
    <name type="synonym">Tetrapisispora blattae</name>
    <dbReference type="NCBI Taxonomy" id="1071380"/>
    <lineage>
        <taxon>Eukaryota</taxon>
        <taxon>Fungi</taxon>
        <taxon>Dikarya</taxon>
        <taxon>Ascomycota</taxon>
        <taxon>Saccharomycotina</taxon>
        <taxon>Saccharomycetes</taxon>
        <taxon>Saccharomycetales</taxon>
        <taxon>Saccharomycetaceae</taxon>
        <taxon>Henningerozyma</taxon>
    </lineage>
</organism>
<protein>
    <recommendedName>
        <fullName evidence="8">Sodium/calcium exchanger membrane region domain-containing protein</fullName>
    </recommendedName>
</protein>
<evidence type="ECO:0000256" key="7">
    <source>
        <dbReference type="SAM" id="Phobius"/>
    </source>
</evidence>
<evidence type="ECO:0000256" key="6">
    <source>
        <dbReference type="ARBA" id="ARBA00023136"/>
    </source>
</evidence>
<dbReference type="OrthoDB" id="407410at2759"/>
<dbReference type="GO" id="GO:0016020">
    <property type="term" value="C:membrane"/>
    <property type="evidence" value="ECO:0007669"/>
    <property type="project" value="UniProtKB-SubCell"/>
</dbReference>
<keyword evidence="10" id="KW-1185">Reference proteome</keyword>
<sequence length="753" mass="86019">MTKLSRWILVVSCYLVTLILFYFSFQYKWLEQYIIEPMKLLLCFAALGIITSNFLTPSLSYISIEIFHISDKVAGMTLLALGNGIPDITSTYKAMNSGAVSLAIGQLIGGVFFLCTVVFGMMGLVRTIELKPTEWLKENEGVEEAIESSSSNFNSGHNNDVLLYSREYFISDILAFLLVLILPLYFLSDGHLRLYECIIMVLEYCLFMIYILWRNRKQTTIESEEESETFQRTISTTGEDFGLEAIISNNRNQDDLSLLNLATFNNGIIQRRKQIRQRIRHYFRYKYNGWFKISLRDCLDVWENQKIFDSSQNNDIITSTSNLETNNTNIPDNHLTPTNILDENRPLIPKRKNTISSLGDEPLPNFIISQPSDENLDSIKIRNNRKHSLNTIHNTAKDNTKNFDDDIIGPYYNNNNKTKSLSCDHLPDISTGYQSLPRSRSNSVNNQRSSMIYDPFDNVAEESVALYTMDNHWLSKWRIYQLLHHEDSFSSKFDIATIIFTTPIVILLTLLIPQPMQEEIPTNFKLHQTLQISIAPCIIEYLHSYSISFTTIMMTLIILLMLFAIHLTNFIIVLQYKTSIQSFCGFILSLFTISYCVEIVVDTLTNWTDQYNFSETILGLTIFAWGNSIGDLVSNVTFFKIGILDVAIGACLGSPLLYFVFGIGIDGILLILGNFSNNIQSTGNISKSIFYKSIDFKFDSHLILCSIGFILACLILLIAIPLNNWKIDKKTSYLLLSLYILILGANIYLDQEK</sequence>
<evidence type="ECO:0000256" key="1">
    <source>
        <dbReference type="ARBA" id="ARBA00004141"/>
    </source>
</evidence>
<feature type="transmembrane region" description="Helical" evidence="7">
    <location>
        <begin position="732"/>
        <end position="749"/>
    </location>
</feature>
<name>I2GV21_HENB6</name>
<dbReference type="GO" id="GO:0006874">
    <property type="term" value="P:intracellular calcium ion homeostasis"/>
    <property type="evidence" value="ECO:0007669"/>
    <property type="project" value="TreeGrafter"/>
</dbReference>
<feature type="transmembrane region" description="Helical" evidence="7">
    <location>
        <begin position="37"/>
        <end position="55"/>
    </location>
</feature>
<dbReference type="EMBL" id="HE806316">
    <property type="protein sequence ID" value="CCH57973.1"/>
    <property type="molecule type" value="Genomic_DNA"/>
</dbReference>
<dbReference type="STRING" id="1071380.I2GV21"/>
<dbReference type="GO" id="GO:0005794">
    <property type="term" value="C:Golgi apparatus"/>
    <property type="evidence" value="ECO:0007669"/>
    <property type="project" value="EnsemblFungi"/>
</dbReference>
<comment type="similarity">
    <text evidence="2">Belongs to the Ca(2+):cation antiporter (CaCA) (TC 2.A.19) family.</text>
</comment>
<feature type="transmembrane region" description="Helical" evidence="7">
    <location>
        <begin position="698"/>
        <end position="720"/>
    </location>
</feature>
<evidence type="ECO:0000256" key="4">
    <source>
        <dbReference type="ARBA" id="ARBA00022692"/>
    </source>
</evidence>
<dbReference type="KEGG" id="tbl:TBLA_0A01730"/>
<dbReference type="HOGENOM" id="CLU_004979_2_1_1"/>